<dbReference type="InterPro" id="IPR041577">
    <property type="entry name" value="RT_RNaseH_2"/>
</dbReference>
<dbReference type="PANTHER" id="PTHR37984:SF5">
    <property type="entry name" value="PROTEIN NYNRIN-LIKE"/>
    <property type="match status" value="1"/>
</dbReference>
<dbReference type="PANTHER" id="PTHR37984">
    <property type="entry name" value="PROTEIN CBG26694"/>
    <property type="match status" value="1"/>
</dbReference>
<dbReference type="EMBL" id="CACVKT020007531">
    <property type="protein sequence ID" value="CAC5408404.1"/>
    <property type="molecule type" value="Genomic_DNA"/>
</dbReference>
<evidence type="ECO:0000256" key="2">
    <source>
        <dbReference type="SAM" id="MobiDB-lite"/>
    </source>
</evidence>
<keyword evidence="5" id="KW-1185">Reference proteome</keyword>
<dbReference type="InterPro" id="IPR043128">
    <property type="entry name" value="Rev_trsase/Diguanyl_cyclase"/>
</dbReference>
<dbReference type="FunFam" id="3.30.70.270:FF:000020">
    <property type="entry name" value="Transposon Tf2-6 polyprotein-like Protein"/>
    <property type="match status" value="1"/>
</dbReference>
<dbReference type="AlphaFoldDB" id="A0A6J8DMM2"/>
<proteinExistence type="predicted"/>
<organism evidence="4 5">
    <name type="scientific">Mytilus coruscus</name>
    <name type="common">Sea mussel</name>
    <dbReference type="NCBI Taxonomy" id="42192"/>
    <lineage>
        <taxon>Eukaryota</taxon>
        <taxon>Metazoa</taxon>
        <taxon>Spiralia</taxon>
        <taxon>Lophotrochozoa</taxon>
        <taxon>Mollusca</taxon>
        <taxon>Bivalvia</taxon>
        <taxon>Autobranchia</taxon>
        <taxon>Pteriomorphia</taxon>
        <taxon>Mytilida</taxon>
        <taxon>Mytiloidea</taxon>
        <taxon>Mytilidae</taxon>
        <taxon>Mytilinae</taxon>
        <taxon>Mytilus</taxon>
    </lineage>
</organism>
<dbReference type="Proteomes" id="UP000507470">
    <property type="component" value="Unassembled WGS sequence"/>
</dbReference>
<name>A0A6J8DMM2_MYTCO</name>
<evidence type="ECO:0000256" key="1">
    <source>
        <dbReference type="ARBA" id="ARBA00023268"/>
    </source>
</evidence>
<feature type="compositionally biased region" description="Basic and acidic residues" evidence="2">
    <location>
        <begin position="175"/>
        <end position="194"/>
    </location>
</feature>
<dbReference type="Pfam" id="PF17919">
    <property type="entry name" value="RT_RNaseH_2"/>
    <property type="match status" value="1"/>
</dbReference>
<dbReference type="Gene3D" id="3.30.70.270">
    <property type="match status" value="1"/>
</dbReference>
<dbReference type="InterPro" id="IPR043502">
    <property type="entry name" value="DNA/RNA_pol_sf"/>
</dbReference>
<evidence type="ECO:0000313" key="5">
    <source>
        <dbReference type="Proteomes" id="UP000507470"/>
    </source>
</evidence>
<dbReference type="OrthoDB" id="116078at2759"/>
<protein>
    <recommendedName>
        <fullName evidence="3">Reverse transcriptase/retrotransposon-derived protein RNase H-like domain-containing protein</fullName>
    </recommendedName>
</protein>
<gene>
    <name evidence="4" type="ORF">MCOR_41797</name>
</gene>
<accession>A0A6J8DMM2</accession>
<dbReference type="InterPro" id="IPR050951">
    <property type="entry name" value="Retrovirus_Pol_polyprotein"/>
</dbReference>
<feature type="compositionally biased region" description="Low complexity" evidence="2">
    <location>
        <begin position="132"/>
        <end position="174"/>
    </location>
</feature>
<reference evidence="4 5" key="1">
    <citation type="submission" date="2020-06" db="EMBL/GenBank/DDBJ databases">
        <authorList>
            <person name="Li R."/>
            <person name="Bekaert M."/>
        </authorList>
    </citation>
    <scope>NUCLEOTIDE SEQUENCE [LARGE SCALE GENOMIC DNA]</scope>
    <source>
        <strain evidence="5">wild</strain>
    </source>
</reference>
<feature type="region of interest" description="Disordered" evidence="2">
    <location>
        <begin position="102"/>
        <end position="214"/>
    </location>
</feature>
<sequence length="281" mass="32496">MANYYRKFVKDYTCIASPLTSLLKTNIKFNWTLECQRAFDTLKNAHISAPILVFPEFDKPIILSTDASEYPMGYVLSQIQNGVEHPIAYGGRSLRGSELRLKPYYDPNTRPTNPPPEHENDEDELDPDEIGQQDNNDRQQQNRGQQNGDNNDRQQQNRGQQNGDNNDRQQQNRGQRNDDNNNRLQPNRDQRIEDNNNQNQPRNQPVGNTKPSCQDCKRGNCTPFKEENIDRLMASNRGNGTLYYKIKFKAGQTECHFPCKIPTNIVRQIHADRTMSGKKRK</sequence>
<evidence type="ECO:0000313" key="4">
    <source>
        <dbReference type="EMBL" id="CAC5408404.1"/>
    </source>
</evidence>
<keyword evidence="1" id="KW-0511">Multifunctional enzyme</keyword>
<feature type="domain" description="Reverse transcriptase/retrotransposon-derived protein RNase H-like" evidence="3">
    <location>
        <begin position="31"/>
        <end position="104"/>
    </location>
</feature>
<feature type="compositionally biased region" description="Low complexity" evidence="2">
    <location>
        <begin position="195"/>
        <end position="205"/>
    </location>
</feature>
<dbReference type="GO" id="GO:0003824">
    <property type="term" value="F:catalytic activity"/>
    <property type="evidence" value="ECO:0007669"/>
    <property type="project" value="UniProtKB-KW"/>
</dbReference>
<evidence type="ECO:0000259" key="3">
    <source>
        <dbReference type="Pfam" id="PF17919"/>
    </source>
</evidence>
<feature type="compositionally biased region" description="Acidic residues" evidence="2">
    <location>
        <begin position="119"/>
        <end position="131"/>
    </location>
</feature>
<dbReference type="SUPFAM" id="SSF56672">
    <property type="entry name" value="DNA/RNA polymerases"/>
    <property type="match status" value="1"/>
</dbReference>